<gene>
    <name evidence="2" type="ORF">GCM10017667_20670</name>
</gene>
<dbReference type="InterPro" id="IPR009081">
    <property type="entry name" value="PP-bd_ACP"/>
</dbReference>
<dbReference type="EMBL" id="BNBE01000001">
    <property type="protein sequence ID" value="GHF91284.1"/>
    <property type="molecule type" value="Genomic_DNA"/>
</dbReference>
<dbReference type="PROSITE" id="PS50075">
    <property type="entry name" value="CARRIER"/>
    <property type="match status" value="1"/>
</dbReference>
<protein>
    <recommendedName>
        <fullName evidence="1">Carrier domain-containing protein</fullName>
    </recommendedName>
</protein>
<proteinExistence type="predicted"/>
<evidence type="ECO:0000259" key="1">
    <source>
        <dbReference type="PROSITE" id="PS50075"/>
    </source>
</evidence>
<accession>A0A919EKP6</accession>
<dbReference type="SUPFAM" id="SSF47336">
    <property type="entry name" value="ACP-like"/>
    <property type="match status" value="1"/>
</dbReference>
<name>A0A919EKP6_STRFL</name>
<dbReference type="InterPro" id="IPR036736">
    <property type="entry name" value="ACP-like_sf"/>
</dbReference>
<dbReference type="Gene3D" id="1.10.1200.10">
    <property type="entry name" value="ACP-like"/>
    <property type="match status" value="1"/>
</dbReference>
<evidence type="ECO:0000313" key="3">
    <source>
        <dbReference type="Proteomes" id="UP000632849"/>
    </source>
</evidence>
<dbReference type="Proteomes" id="UP000632849">
    <property type="component" value="Unassembled WGS sequence"/>
</dbReference>
<dbReference type="AlphaFoldDB" id="A0A919EKP6"/>
<dbReference type="RefSeq" id="WP_150230272.1">
    <property type="nucleotide sequence ID" value="NZ_BNBE01000001.1"/>
</dbReference>
<reference evidence="2" key="1">
    <citation type="journal article" date="2014" name="Int. J. Syst. Evol. Microbiol.">
        <title>Complete genome sequence of Corynebacterium casei LMG S-19264T (=DSM 44701T), isolated from a smear-ripened cheese.</title>
        <authorList>
            <consortium name="US DOE Joint Genome Institute (JGI-PGF)"/>
            <person name="Walter F."/>
            <person name="Albersmeier A."/>
            <person name="Kalinowski J."/>
            <person name="Ruckert C."/>
        </authorList>
    </citation>
    <scope>NUCLEOTIDE SEQUENCE</scope>
    <source>
        <strain evidence="2">JCM 4122</strain>
    </source>
</reference>
<feature type="domain" description="Carrier" evidence="1">
    <location>
        <begin position="1"/>
        <end position="78"/>
    </location>
</feature>
<comment type="caution">
    <text evidence="2">The sequence shown here is derived from an EMBL/GenBank/DDBJ whole genome shotgun (WGS) entry which is preliminary data.</text>
</comment>
<organism evidence="2 3">
    <name type="scientific">Streptomyces filamentosus</name>
    <name type="common">Streptomyces roseosporus</name>
    <dbReference type="NCBI Taxonomy" id="67294"/>
    <lineage>
        <taxon>Bacteria</taxon>
        <taxon>Bacillati</taxon>
        <taxon>Actinomycetota</taxon>
        <taxon>Actinomycetes</taxon>
        <taxon>Kitasatosporales</taxon>
        <taxon>Streptomycetaceae</taxon>
        <taxon>Streptomyces</taxon>
    </lineage>
</organism>
<keyword evidence="3" id="KW-1185">Reference proteome</keyword>
<evidence type="ECO:0000313" key="2">
    <source>
        <dbReference type="EMBL" id="GHF91284.1"/>
    </source>
</evidence>
<sequence>MADGLQQVKNWILERHPERQDIAPDLDLIENRLIDSLSFVEFVFLLEQESGVSIQMETLEVDAIRTLAAIETHFFAAAGATAGAEAVQA</sequence>
<reference evidence="2" key="2">
    <citation type="submission" date="2020-09" db="EMBL/GenBank/DDBJ databases">
        <authorList>
            <person name="Sun Q."/>
            <person name="Ohkuma M."/>
        </authorList>
    </citation>
    <scope>NUCLEOTIDE SEQUENCE</scope>
    <source>
        <strain evidence="2">JCM 4122</strain>
    </source>
</reference>
<dbReference type="GeneID" id="95660719"/>
<dbReference type="Pfam" id="PF00550">
    <property type="entry name" value="PP-binding"/>
    <property type="match status" value="1"/>
</dbReference>